<protein>
    <recommendedName>
        <fullName evidence="5">C2H2-type domain-containing protein</fullName>
    </recommendedName>
</protein>
<keyword evidence="3" id="KW-0479">Metal-binding</keyword>
<dbReference type="InterPro" id="IPR036236">
    <property type="entry name" value="Znf_C2H2_sf"/>
</dbReference>
<gene>
    <name evidence="6" type="ORF">GPM918_LOCUS8766</name>
    <name evidence="7" type="ORF">SRO942_LOCUS8768</name>
</gene>
<keyword evidence="3" id="KW-0863">Zinc-finger</keyword>
<feature type="region of interest" description="Disordered" evidence="4">
    <location>
        <begin position="368"/>
        <end position="408"/>
    </location>
</feature>
<dbReference type="PANTHER" id="PTHR15502:SF7">
    <property type="entry name" value="CALCINEURIN-BINDING PROTEIN CABIN-1"/>
    <property type="match status" value="1"/>
</dbReference>
<dbReference type="PROSITE" id="PS00028">
    <property type="entry name" value="ZINC_FINGER_C2H2_1"/>
    <property type="match status" value="3"/>
</dbReference>
<feature type="compositionally biased region" description="Acidic residues" evidence="4">
    <location>
        <begin position="370"/>
        <end position="379"/>
    </location>
</feature>
<feature type="domain" description="C2H2-type" evidence="5">
    <location>
        <begin position="1945"/>
        <end position="1973"/>
    </location>
</feature>
<comment type="caution">
    <text evidence="6">The sequence shown here is derived from an EMBL/GenBank/DDBJ whole genome shotgun (WGS) entry which is preliminary data.</text>
</comment>
<dbReference type="EMBL" id="CAJNOQ010001566">
    <property type="protein sequence ID" value="CAF0903556.1"/>
    <property type="molecule type" value="Genomic_DNA"/>
</dbReference>
<feature type="region of interest" description="Disordered" evidence="4">
    <location>
        <begin position="1553"/>
        <end position="1581"/>
    </location>
</feature>
<keyword evidence="3" id="KW-0862">Zinc</keyword>
<feature type="region of interest" description="Disordered" evidence="4">
    <location>
        <begin position="1886"/>
        <end position="1905"/>
    </location>
</feature>
<dbReference type="GO" id="GO:0005634">
    <property type="term" value="C:nucleus"/>
    <property type="evidence" value="ECO:0007669"/>
    <property type="project" value="UniProtKB-SubCell"/>
</dbReference>
<evidence type="ECO:0000313" key="8">
    <source>
        <dbReference type="Proteomes" id="UP000663829"/>
    </source>
</evidence>
<dbReference type="GO" id="GO:0031491">
    <property type="term" value="F:nucleosome binding"/>
    <property type="evidence" value="ECO:0007669"/>
    <property type="project" value="TreeGrafter"/>
</dbReference>
<dbReference type="SUPFAM" id="SSF48452">
    <property type="entry name" value="TPR-like"/>
    <property type="match status" value="1"/>
</dbReference>
<dbReference type="Gene3D" id="3.30.160.60">
    <property type="entry name" value="Classic Zinc Finger"/>
    <property type="match status" value="4"/>
</dbReference>
<comment type="subcellular location">
    <subcellularLocation>
        <location evidence="1">Nucleus</location>
    </subcellularLocation>
</comment>
<feature type="region of interest" description="Disordered" evidence="4">
    <location>
        <begin position="298"/>
        <end position="339"/>
    </location>
</feature>
<feature type="compositionally biased region" description="Low complexity" evidence="4">
    <location>
        <begin position="2034"/>
        <end position="2043"/>
    </location>
</feature>
<proteinExistence type="predicted"/>
<reference evidence="6" key="1">
    <citation type="submission" date="2021-02" db="EMBL/GenBank/DDBJ databases">
        <authorList>
            <person name="Nowell W R."/>
        </authorList>
    </citation>
    <scope>NUCLEOTIDE SEQUENCE</scope>
</reference>
<evidence type="ECO:0000256" key="1">
    <source>
        <dbReference type="ARBA" id="ARBA00004123"/>
    </source>
</evidence>
<evidence type="ECO:0000256" key="2">
    <source>
        <dbReference type="ARBA" id="ARBA00023242"/>
    </source>
</evidence>
<dbReference type="InterPro" id="IPR013087">
    <property type="entry name" value="Znf_C2H2_type"/>
</dbReference>
<accession>A0A813ZUT1</accession>
<feature type="compositionally biased region" description="Polar residues" evidence="4">
    <location>
        <begin position="1568"/>
        <end position="1581"/>
    </location>
</feature>
<dbReference type="GO" id="GO:0008270">
    <property type="term" value="F:zinc ion binding"/>
    <property type="evidence" value="ECO:0007669"/>
    <property type="project" value="UniProtKB-KW"/>
</dbReference>
<evidence type="ECO:0000259" key="5">
    <source>
        <dbReference type="PROSITE" id="PS50157"/>
    </source>
</evidence>
<dbReference type="GO" id="GO:0006325">
    <property type="term" value="P:chromatin organization"/>
    <property type="evidence" value="ECO:0007669"/>
    <property type="project" value="InterPro"/>
</dbReference>
<dbReference type="EMBL" id="CAJOBC010001566">
    <property type="protein sequence ID" value="CAF3685706.1"/>
    <property type="molecule type" value="Genomic_DNA"/>
</dbReference>
<evidence type="ECO:0000256" key="3">
    <source>
        <dbReference type="PROSITE-ProRule" id="PRU00042"/>
    </source>
</evidence>
<dbReference type="InterPro" id="IPR033053">
    <property type="entry name" value="Hir3/CABIN1"/>
</dbReference>
<feature type="region of interest" description="Disordered" evidence="4">
    <location>
        <begin position="2024"/>
        <end position="2043"/>
    </location>
</feature>
<feature type="domain" description="C2H2-type" evidence="5">
    <location>
        <begin position="1973"/>
        <end position="2001"/>
    </location>
</feature>
<dbReference type="OrthoDB" id="10039931at2759"/>
<keyword evidence="2" id="KW-0539">Nucleus</keyword>
<dbReference type="SUPFAM" id="SSF57667">
    <property type="entry name" value="beta-beta-alpha zinc fingers"/>
    <property type="match status" value="1"/>
</dbReference>
<dbReference type="PROSITE" id="PS50157">
    <property type="entry name" value="ZINC_FINGER_C2H2_2"/>
    <property type="match status" value="3"/>
</dbReference>
<keyword evidence="8" id="KW-1185">Reference proteome</keyword>
<feature type="compositionally biased region" description="Polar residues" evidence="4">
    <location>
        <begin position="1887"/>
        <end position="1898"/>
    </location>
</feature>
<evidence type="ECO:0000313" key="6">
    <source>
        <dbReference type="EMBL" id="CAF0903556.1"/>
    </source>
</evidence>
<evidence type="ECO:0000256" key="4">
    <source>
        <dbReference type="SAM" id="MobiDB-lite"/>
    </source>
</evidence>
<evidence type="ECO:0000313" key="7">
    <source>
        <dbReference type="EMBL" id="CAF3685706.1"/>
    </source>
</evidence>
<dbReference type="InterPro" id="IPR011990">
    <property type="entry name" value="TPR-like_helical_dom_sf"/>
</dbReference>
<sequence length="2102" mass="245453">MVDNDDELQLDDLFEAIKRNKDQEHEAFYVYEQYLDSLRANKSNEEKLKILEQILKLECIEKAKANGLEEDRRKINLKWTTLKECGMLKRKVGHITEAIQCLDKANKIDENGMLYYELGLCHLENGNIFSVKTCFEKTISMCNEIFHWKCLDQLISIYYLLGNFTKSIKYISIGLNRSSMYRVGLLCLNLILRKQPSMKYLIDDTFKDFNGELVVLEDSDVNQFEVDIEHFKQNIFKLQNLPQEQQAIVSNPPTAISTFQDFGQYILKKMKEYSGLIAKITERVDVKSFIMVNDDLSLPDNNDSTITNQLDESTTATKSKSRKKRTSCPSSNVGVDDYEKRRSARSITRTLVEENNIMDKLRRLLGIDDSSSDDEEQDPDMSTSQKTVTIQDNENGLPQPPQPSVIPNNQPVQIDFHKFIQSIAEKDDSLHLIDLMFAYVEELTKHSSDLWSNELRTMYAKLFDYLIDYIQFPSVPQDLESLYYMNHLKSCLCYIENALGSFKSDLTEDSIEKFSHLARLKSKYKSIGYCFGRLQLYYYLIQSPIFPTTIGDMDVHISIRILWISCLYYYLSGDMNDSIACVMKLREILTVNNEDLTQTITIPNLMQFSTISKNTVDNVLSRLKKQSLCNGDLSSSNSDHSTTKLNSLIQRILVTEDNVELESILIELKKNIDRFCLHLMTSGNNRSQQNSEKSLLKLCETLIPILTGKINFNTPEFLAARQIYDQIIAALIDILLRLIDDDQAPNWSDTSFKSLQNLMITLIDSIMKRDNNQQQFWHFKSANPWILLHCITKKRNPKKNERFLNGFVKTVHTMFGKHSLCLMNCGQLLEYFLLELLQLEHSDIKNQLNIEKSSNNDLMQRRLSTTSSSSATMLSSEKSKLSKIIDEAEQCIYCLYGIVLRKSKFKNLCDHQVEFTLKKANIVFYLLKPKELPGYEGRIACVTNETESIFHRFESMIDWDVNREATRLELLAYIEKSAKIDCTNSLNKMYQEQFQLKPFHTDIPLERDLYYLLADYYLKMSSNDVAKTEISRKKARDYYIKDLCFNPTRFDSWAGLTVIKFSEIEKIVDEDEYNSVIFEEYNSAKCFFTQAISIDNNNHTLWMEYGEVTYVLHAYCSKYRTQSSAIILDRSTLLDRCKTAYITGNLCTDNEHKEEWAYLYMSGKIQQKQQRYHLTEYLQKFIQALDILHEQKAQYPRKLGHQNATNTKQTHLAAHALEMFYRIHGTSLKYISAYSHHQFVTLEQLNDLIQLLQNIQHKPFWTSFYERTNVSHDRRSAQVIHEMYFSSDRKFDNSDQNHDWINAYTKCVMLCVDGLYLCIVKYNRHYRALYRLAHFYHTDHYFKNDRLSLDFLIGGKALALEHYPQVTGLFEERTKTNLFNGIWRLQPLDLERCGSFNSSMYKCTLLLIDLLASLNENIILFDIVKQLYTKPEFEKKYLLENERKHACHRTISTLIKKLIDEISSKTMGEIELEALTLIAEPEECPPLPKLFELTINLYNLTKTTEFFHDYDLSQLVQLGYQRYKPILKSARLLPENITSDRLAVIYAAKKKNIPKKRPPAPPPPPPSTNQNSVTPLQSPQSPQKRLCLEQDKFQSNSNEFQDLMEVKSNEKRKRLLRYIPHESKISYELKCEWNQCNLIIQNLNDYYQHLDEHLNDYINNTQQQESINYTCQWSHCGYVEDKFDNSFIRHVRFHGFHTKLKYIGLKTYEQNCETRISKCSISHEHCNMIPDLPDEFQCSWDQCRFSSNHPQLFYEHVNQHMNNNCSIDSNSKLTICRWTGCSHRPDKAYRIREHLRHHTQEKIIACPVCGSLFSCGVKFVEHCQLSSNVHKHACPYCPLRTFSSPSCVKRHIIYCHTDIKCFQCPECPLSFKAAYDVRNHWRKQHHLPSQQPIISEPSTPKHHSPIDSNKVIQRPQTLIGPIQPPTSHRRRAHPPPTCMTDEQQYPCRICLVIFSNENDLNVHKAANHKSKEYACHVCFRHYSKGKILTRHLQNKHQLKKPDGCTRFSYVSGVDGFYYLQGQYQQKQNDENKNSSSSMRPTASSSSFLIDRFLKDQQTDNMKPFSPEYEDNFNIIDDSRLDNDEDDNITDCTDFLNNILQNN</sequence>
<organism evidence="6 8">
    <name type="scientific">Didymodactylos carnosus</name>
    <dbReference type="NCBI Taxonomy" id="1234261"/>
    <lineage>
        <taxon>Eukaryota</taxon>
        <taxon>Metazoa</taxon>
        <taxon>Spiralia</taxon>
        <taxon>Gnathifera</taxon>
        <taxon>Rotifera</taxon>
        <taxon>Eurotatoria</taxon>
        <taxon>Bdelloidea</taxon>
        <taxon>Philodinida</taxon>
        <taxon>Philodinidae</taxon>
        <taxon>Didymodactylos</taxon>
    </lineage>
</organism>
<feature type="compositionally biased region" description="Polar residues" evidence="4">
    <location>
        <begin position="383"/>
        <end position="396"/>
    </location>
</feature>
<dbReference type="PANTHER" id="PTHR15502">
    <property type="entry name" value="CALCINEURIN-BINDING PROTEIN CABIN 1-RELATED"/>
    <property type="match status" value="1"/>
</dbReference>
<dbReference type="Proteomes" id="UP000681722">
    <property type="component" value="Unassembled WGS sequence"/>
</dbReference>
<dbReference type="SMART" id="SM00355">
    <property type="entry name" value="ZnF_C2H2"/>
    <property type="match status" value="9"/>
</dbReference>
<name>A0A813ZUT1_9BILA</name>
<dbReference type="Proteomes" id="UP000663829">
    <property type="component" value="Unassembled WGS sequence"/>
</dbReference>
<feature type="domain" description="C2H2-type" evidence="5">
    <location>
        <begin position="1862"/>
        <end position="1891"/>
    </location>
</feature>
<dbReference type="Gene3D" id="1.25.40.10">
    <property type="entry name" value="Tetratricopeptide repeat domain"/>
    <property type="match status" value="1"/>
</dbReference>
<feature type="region of interest" description="Disordered" evidence="4">
    <location>
        <begin position="1918"/>
        <end position="1938"/>
    </location>
</feature>